<evidence type="ECO:0000313" key="8">
    <source>
        <dbReference type="Proteomes" id="UP000275772"/>
    </source>
</evidence>
<proteinExistence type="predicted"/>
<dbReference type="Gene3D" id="2.130.10.10">
    <property type="entry name" value="YVTN repeat-like/Quinoprotein amine dehydrogenase"/>
    <property type="match status" value="1"/>
</dbReference>
<keyword evidence="3" id="KW-0677">Repeat</keyword>
<evidence type="ECO:0000256" key="2">
    <source>
        <dbReference type="ARBA" id="ARBA00022574"/>
    </source>
</evidence>
<evidence type="ECO:0000256" key="1">
    <source>
        <dbReference type="ARBA" id="ARBA00002343"/>
    </source>
</evidence>
<dbReference type="SMART" id="SM00320">
    <property type="entry name" value="WD40"/>
    <property type="match status" value="6"/>
</dbReference>
<name>A0A383UJJ3_BLUHO</name>
<gene>
    <name evidence="7" type="ORF">BLGHR1_10680</name>
</gene>
<evidence type="ECO:0000256" key="5">
    <source>
        <dbReference type="SAM" id="MobiDB-lite"/>
    </source>
</evidence>
<dbReference type="EMBL" id="UNSH01000006">
    <property type="protein sequence ID" value="SZE99959.1"/>
    <property type="molecule type" value="Genomic_DNA"/>
</dbReference>
<evidence type="ECO:0000259" key="6">
    <source>
        <dbReference type="PROSITE" id="PS50897"/>
    </source>
</evidence>
<dbReference type="Pfam" id="PF00400">
    <property type="entry name" value="WD40"/>
    <property type="match status" value="4"/>
</dbReference>
<evidence type="ECO:0000256" key="3">
    <source>
        <dbReference type="ARBA" id="ARBA00022737"/>
    </source>
</evidence>
<dbReference type="PROSITE" id="PS00678">
    <property type="entry name" value="WD_REPEATS_1"/>
    <property type="match status" value="1"/>
</dbReference>
<dbReference type="GO" id="GO:0034657">
    <property type="term" value="C:GID complex"/>
    <property type="evidence" value="ECO:0007669"/>
    <property type="project" value="TreeGrafter"/>
</dbReference>
<organism evidence="7 8">
    <name type="scientific">Blumeria hordei</name>
    <name type="common">Barley powdery mildew</name>
    <name type="synonym">Blumeria graminis f. sp. hordei</name>
    <dbReference type="NCBI Taxonomy" id="2867405"/>
    <lineage>
        <taxon>Eukaryota</taxon>
        <taxon>Fungi</taxon>
        <taxon>Dikarya</taxon>
        <taxon>Ascomycota</taxon>
        <taxon>Pezizomycotina</taxon>
        <taxon>Leotiomycetes</taxon>
        <taxon>Erysiphales</taxon>
        <taxon>Erysiphaceae</taxon>
        <taxon>Blumeria</taxon>
    </lineage>
</organism>
<dbReference type="InterPro" id="IPR036322">
    <property type="entry name" value="WD40_repeat_dom_sf"/>
</dbReference>
<feature type="region of interest" description="Disordered" evidence="5">
    <location>
        <begin position="111"/>
        <end position="131"/>
    </location>
</feature>
<dbReference type="InterPro" id="IPR051350">
    <property type="entry name" value="WD_repeat-ST_regulator"/>
</dbReference>
<dbReference type="CDD" id="cd00200">
    <property type="entry name" value="WD40"/>
    <property type="match status" value="1"/>
</dbReference>
<protein>
    <recommendedName>
        <fullName evidence="6">CTLH domain-containing protein</fullName>
    </recommendedName>
</protein>
<dbReference type="SUPFAM" id="SSF50978">
    <property type="entry name" value="WD40 repeat-like"/>
    <property type="match status" value="1"/>
</dbReference>
<accession>A0A383UJJ3</accession>
<dbReference type="PROSITE" id="PS50082">
    <property type="entry name" value="WD_REPEATS_2"/>
    <property type="match status" value="2"/>
</dbReference>
<evidence type="ECO:0000256" key="4">
    <source>
        <dbReference type="PROSITE-ProRule" id="PRU00221"/>
    </source>
</evidence>
<dbReference type="PROSITE" id="PS50896">
    <property type="entry name" value="LISH"/>
    <property type="match status" value="1"/>
</dbReference>
<dbReference type="InterPro" id="IPR006594">
    <property type="entry name" value="LisH"/>
</dbReference>
<evidence type="ECO:0000313" key="7">
    <source>
        <dbReference type="EMBL" id="SZE99959.1"/>
    </source>
</evidence>
<dbReference type="PANTHER" id="PTHR22838:SF0">
    <property type="entry name" value="WD REPEAT-CONTAINING PROTEIN 26"/>
    <property type="match status" value="1"/>
</dbReference>
<dbReference type="PROSITE" id="PS50897">
    <property type="entry name" value="CTLH"/>
    <property type="match status" value="1"/>
</dbReference>
<dbReference type="InterPro" id="IPR019775">
    <property type="entry name" value="WD40_repeat_CS"/>
</dbReference>
<dbReference type="Proteomes" id="UP000275772">
    <property type="component" value="Unassembled WGS sequence"/>
</dbReference>
<dbReference type="VEuPathDB" id="FungiDB:BLGHR1_10680"/>
<dbReference type="PROSITE" id="PS50294">
    <property type="entry name" value="WD_REPEATS_REGION"/>
    <property type="match status" value="1"/>
</dbReference>
<dbReference type="AlphaFoldDB" id="A0A383UJJ3"/>
<reference evidence="7 8" key="1">
    <citation type="submission" date="2017-11" db="EMBL/GenBank/DDBJ databases">
        <authorList>
            <person name="Kracher B."/>
        </authorList>
    </citation>
    <scope>NUCLEOTIDE SEQUENCE [LARGE SCALE GENOMIC DNA]</scope>
    <source>
        <strain evidence="7 8">RACE1</strain>
    </source>
</reference>
<feature type="repeat" description="WD" evidence="4">
    <location>
        <begin position="434"/>
        <end position="475"/>
    </location>
</feature>
<dbReference type="GO" id="GO:0043161">
    <property type="term" value="P:proteasome-mediated ubiquitin-dependent protein catabolic process"/>
    <property type="evidence" value="ECO:0007669"/>
    <property type="project" value="TreeGrafter"/>
</dbReference>
<dbReference type="InterPro" id="IPR006595">
    <property type="entry name" value="CTLH_C"/>
</dbReference>
<dbReference type="PANTHER" id="PTHR22838">
    <property type="entry name" value="WD REPEAT PROTEIN 26-RELATED"/>
    <property type="match status" value="1"/>
</dbReference>
<feature type="domain" description="CTLH" evidence="6">
    <location>
        <begin position="295"/>
        <end position="319"/>
    </location>
</feature>
<keyword evidence="2 4" id="KW-0853">WD repeat</keyword>
<dbReference type="InterPro" id="IPR015943">
    <property type="entry name" value="WD40/YVTN_repeat-like_dom_sf"/>
</dbReference>
<sequence length="754" mass="84159">MTLIYKVHSDAFEDSNLGDKKIVHGGSSGTPALFVLANNFLPPLSPSISDDPSIPNTLLLLNSTDLSAPPNAQPSLEPEIHPEINYTQQTNSSSQQVYSPQPTLQILGRRRRSLEISPPAENTRLNSGLSVTSQPNFHEVLAENRAKRRRTGVRMNREDELCINNEVFTNSNDTEASTSNYLDKSCLSGKAQNFSKVMNGTTNINGQAESKLRSSYLGHDREEVSRILIQALNDLGYEKSAYELIQESGYQLESPAVVEFRNSVLQGNWIYAEILLFGGLAENPRPGLKLRDGINKNEMRFWLRQQKYLELLEKRDTGEALMVLRLELTPLYQDTRKLHFLSSLLMCQSAVDLKHKAEWDGADGDSRYKLLSDLSKCVSPSVILPENRLAILLQQVKKNQISKCLYHNTASSPSLYQDHICDKKFFPSHPIIELDSHTGEVWQVKFSNDGKRLASCGEDGSCIIYDIGSFKILQTLTIPDAGICSVAWSPDDSLIVTCANDRYATLWNTSTGTPRRKLPKFGEPVSSCVWAPDGQTFVTGCLDKERNLCQWSINGQLVYDWGQTHRVQDLAVSNNGHYLVALDNETKIHVYNFVTRELEYQLDLKYKMGSISMSQNSRSLLVNKLDGEAKIIDLGTRDTIRDFKSGAEGGNFVIRASFGGANESFVIVGSEEGSVYIWHKDSGQLVEKLEGHTKGCCSAVSWSPIDSCMFATAGDDTKMGKFRKSRKLYSDTRTALNFDFYQKEQENGASGELG</sequence>
<feature type="repeat" description="WD" evidence="4">
    <location>
        <begin position="476"/>
        <end position="517"/>
    </location>
</feature>
<dbReference type="InterPro" id="IPR001680">
    <property type="entry name" value="WD40_rpt"/>
</dbReference>
<comment type="function">
    <text evidence="1">Involved in the proteasome-dependent degradation of fructose-1,6-bisphosphatase.</text>
</comment>
<dbReference type="Pfam" id="PF23627">
    <property type="entry name" value="LisH_WDR26"/>
    <property type="match status" value="1"/>
</dbReference>